<evidence type="ECO:0000313" key="10">
    <source>
        <dbReference type="Proteomes" id="UP000284751"/>
    </source>
</evidence>
<keyword evidence="4 7" id="KW-0812">Transmembrane</keyword>
<evidence type="ECO:0000256" key="7">
    <source>
        <dbReference type="SAM" id="Phobius"/>
    </source>
</evidence>
<name>A0A412AZW9_9FIRM</name>
<dbReference type="PANTHER" id="PTHR43744:SF12">
    <property type="entry name" value="ABC TRANSPORTER PERMEASE PROTEIN MG189-RELATED"/>
    <property type="match status" value="1"/>
</dbReference>
<dbReference type="EMBL" id="QRTC01000008">
    <property type="protein sequence ID" value="RGQ43075.1"/>
    <property type="molecule type" value="Genomic_DNA"/>
</dbReference>
<dbReference type="Gene3D" id="1.10.3720.10">
    <property type="entry name" value="MetI-like"/>
    <property type="match status" value="1"/>
</dbReference>
<dbReference type="GO" id="GO:0005886">
    <property type="term" value="C:plasma membrane"/>
    <property type="evidence" value="ECO:0007669"/>
    <property type="project" value="UniProtKB-SubCell"/>
</dbReference>
<dbReference type="SUPFAM" id="SSF161098">
    <property type="entry name" value="MetI-like"/>
    <property type="match status" value="1"/>
</dbReference>
<feature type="domain" description="ABC transmembrane type-1" evidence="8">
    <location>
        <begin position="71"/>
        <end position="161"/>
    </location>
</feature>
<keyword evidence="2" id="KW-0813">Transport</keyword>
<proteinExistence type="predicted"/>
<accession>A0A412AZW9</accession>
<evidence type="ECO:0000256" key="1">
    <source>
        <dbReference type="ARBA" id="ARBA00004651"/>
    </source>
</evidence>
<protein>
    <submittedName>
        <fullName evidence="9">Carbohydrate ABC transporter permease</fullName>
    </submittedName>
</protein>
<keyword evidence="6 7" id="KW-0472">Membrane</keyword>
<dbReference type="AlphaFoldDB" id="A0A412AZW9"/>
<keyword evidence="5 7" id="KW-1133">Transmembrane helix</keyword>
<feature type="transmembrane region" description="Helical" evidence="7">
    <location>
        <begin position="70"/>
        <end position="94"/>
    </location>
</feature>
<keyword evidence="3" id="KW-1003">Cell membrane</keyword>
<comment type="subcellular location">
    <subcellularLocation>
        <location evidence="1">Cell membrane</location>
        <topology evidence="1">Multi-pass membrane protein</topology>
    </subcellularLocation>
</comment>
<evidence type="ECO:0000259" key="8">
    <source>
        <dbReference type="PROSITE" id="PS50928"/>
    </source>
</evidence>
<sequence length="161" mass="17827">MEAVKRKTASVISKIVGLLLAAVFISPVIILLLNVCKPLGEILSNPFSLPTSFYLDNIVYVIENMNYPRMLGNTIFCAVLVVVISVIISAMCGYKLSRTNDKKSKILLSVLMAAMMLPFQSIMLPISRVANTLHLNDSLLGYIVIVIPYYVPFAVFLYHAL</sequence>
<dbReference type="PROSITE" id="PS50928">
    <property type="entry name" value="ABC_TM1"/>
    <property type="match status" value="1"/>
</dbReference>
<evidence type="ECO:0000256" key="2">
    <source>
        <dbReference type="ARBA" id="ARBA00022448"/>
    </source>
</evidence>
<gene>
    <name evidence="9" type="ORF">DWY99_03540</name>
</gene>
<organism evidence="9 10">
    <name type="scientific">[Clostridium] leptum</name>
    <dbReference type="NCBI Taxonomy" id="1535"/>
    <lineage>
        <taxon>Bacteria</taxon>
        <taxon>Bacillati</taxon>
        <taxon>Bacillota</taxon>
        <taxon>Clostridia</taxon>
        <taxon>Eubacteriales</taxon>
        <taxon>Oscillospiraceae</taxon>
        <taxon>Oscillospiraceae incertae sedis</taxon>
    </lineage>
</organism>
<evidence type="ECO:0000256" key="5">
    <source>
        <dbReference type="ARBA" id="ARBA00022989"/>
    </source>
</evidence>
<evidence type="ECO:0000256" key="4">
    <source>
        <dbReference type="ARBA" id="ARBA00022692"/>
    </source>
</evidence>
<dbReference type="PANTHER" id="PTHR43744">
    <property type="entry name" value="ABC TRANSPORTER PERMEASE PROTEIN MG189-RELATED-RELATED"/>
    <property type="match status" value="1"/>
</dbReference>
<feature type="transmembrane region" description="Helical" evidence="7">
    <location>
        <begin position="12"/>
        <end position="33"/>
    </location>
</feature>
<reference evidence="9 10" key="1">
    <citation type="submission" date="2018-08" db="EMBL/GenBank/DDBJ databases">
        <title>A genome reference for cultivated species of the human gut microbiota.</title>
        <authorList>
            <person name="Zou Y."/>
            <person name="Xue W."/>
            <person name="Luo G."/>
        </authorList>
    </citation>
    <scope>NUCLEOTIDE SEQUENCE [LARGE SCALE GENOMIC DNA]</scope>
    <source>
        <strain evidence="9 10">AF28-26</strain>
    </source>
</reference>
<feature type="transmembrane region" description="Helical" evidence="7">
    <location>
        <begin position="139"/>
        <end position="158"/>
    </location>
</feature>
<dbReference type="InterPro" id="IPR000515">
    <property type="entry name" value="MetI-like"/>
</dbReference>
<dbReference type="GO" id="GO:0055085">
    <property type="term" value="P:transmembrane transport"/>
    <property type="evidence" value="ECO:0007669"/>
    <property type="project" value="InterPro"/>
</dbReference>
<feature type="transmembrane region" description="Helical" evidence="7">
    <location>
        <begin position="106"/>
        <end position="127"/>
    </location>
</feature>
<dbReference type="InterPro" id="IPR035906">
    <property type="entry name" value="MetI-like_sf"/>
</dbReference>
<evidence type="ECO:0000256" key="6">
    <source>
        <dbReference type="ARBA" id="ARBA00023136"/>
    </source>
</evidence>
<dbReference type="Proteomes" id="UP000284751">
    <property type="component" value="Unassembled WGS sequence"/>
</dbReference>
<evidence type="ECO:0000313" key="9">
    <source>
        <dbReference type="EMBL" id="RGQ43075.1"/>
    </source>
</evidence>
<evidence type="ECO:0000256" key="3">
    <source>
        <dbReference type="ARBA" id="ARBA00022475"/>
    </source>
</evidence>
<comment type="caution">
    <text evidence="9">The sequence shown here is derived from an EMBL/GenBank/DDBJ whole genome shotgun (WGS) entry which is preliminary data.</text>
</comment>